<dbReference type="AlphaFoldDB" id="A0A1M5IQ73"/>
<gene>
    <name evidence="3" type="ORF">SAMN05216225_102534</name>
</gene>
<keyword evidence="3" id="KW-0436">Ligase</keyword>
<dbReference type="STRING" id="930117.SAMN05216225_102534"/>
<sequence length="172" mass="20272">MKYGIAIFPSKQVQDEANSYRKRYDPHYDLIPPHITLKEAFDADDETIDELVVELKKIANETKPFEVEINKVSSFVPVTNTIYLKVEPHDTLNELYEKMHTGKFPDNKRFAFVPHITIGQKLLDDEYSDVFGRMKMRNFQIKDTVDRFQLLYQLENGSWTVHESFVFGKEYL</sequence>
<feature type="active site" description="Proton donor" evidence="2">
    <location>
        <position position="34"/>
    </location>
</feature>
<evidence type="ECO:0000256" key="1">
    <source>
        <dbReference type="ARBA" id="ARBA00022801"/>
    </source>
</evidence>
<dbReference type="EC" id="3.1.-.-" evidence="2"/>
<evidence type="ECO:0000313" key="3">
    <source>
        <dbReference type="EMBL" id="SHG30395.1"/>
    </source>
</evidence>
<name>A0A1M5IQ73_9BACI</name>
<proteinExistence type="inferred from homology"/>
<reference evidence="3 4" key="1">
    <citation type="submission" date="2016-11" db="EMBL/GenBank/DDBJ databases">
        <authorList>
            <person name="Jaros S."/>
            <person name="Januszkiewicz K."/>
            <person name="Wedrychowicz H."/>
        </authorList>
    </citation>
    <scope>NUCLEOTIDE SEQUENCE [LARGE SCALE GENOMIC DNA]</scope>
    <source>
        <strain evidence="3 4">IBRC-M 10683</strain>
    </source>
</reference>
<dbReference type="InterPro" id="IPR009097">
    <property type="entry name" value="Cyclic_Pdiesterase"/>
</dbReference>
<dbReference type="InterPro" id="IPR022932">
    <property type="entry name" value="YjcG"/>
</dbReference>
<evidence type="ECO:0000313" key="4">
    <source>
        <dbReference type="Proteomes" id="UP000183988"/>
    </source>
</evidence>
<dbReference type="InterPro" id="IPR050580">
    <property type="entry name" value="2H_phosphoesterase_YjcG-like"/>
</dbReference>
<dbReference type="Proteomes" id="UP000183988">
    <property type="component" value="Unassembled WGS sequence"/>
</dbReference>
<dbReference type="GO" id="GO:0016874">
    <property type="term" value="F:ligase activity"/>
    <property type="evidence" value="ECO:0007669"/>
    <property type="project" value="UniProtKB-KW"/>
</dbReference>
<dbReference type="PANTHER" id="PTHR40037">
    <property type="entry name" value="PHOSPHOESTERASE YJCG-RELATED"/>
    <property type="match status" value="1"/>
</dbReference>
<comment type="similarity">
    <text evidence="2">Belongs to the 2H phosphoesterase superfamily. YjcG family.</text>
</comment>
<dbReference type="Gene3D" id="3.90.1140.10">
    <property type="entry name" value="Cyclic phosphodiesterase"/>
    <property type="match status" value="1"/>
</dbReference>
<keyword evidence="4" id="KW-1185">Reference proteome</keyword>
<evidence type="ECO:0000256" key="2">
    <source>
        <dbReference type="HAMAP-Rule" id="MF_01444"/>
    </source>
</evidence>
<dbReference type="GO" id="GO:0016788">
    <property type="term" value="F:hydrolase activity, acting on ester bonds"/>
    <property type="evidence" value="ECO:0007669"/>
    <property type="project" value="UniProtKB-UniRule"/>
</dbReference>
<organism evidence="3 4">
    <name type="scientific">Ornithinibacillus halophilus</name>
    <dbReference type="NCBI Taxonomy" id="930117"/>
    <lineage>
        <taxon>Bacteria</taxon>
        <taxon>Bacillati</taxon>
        <taxon>Bacillota</taxon>
        <taxon>Bacilli</taxon>
        <taxon>Bacillales</taxon>
        <taxon>Bacillaceae</taxon>
        <taxon>Ornithinibacillus</taxon>
    </lineage>
</organism>
<accession>A0A1M5IQ73</accession>
<dbReference type="RefSeq" id="WP_072890825.1">
    <property type="nucleotide sequence ID" value="NZ_FQVW01000025.1"/>
</dbReference>
<dbReference type="PANTHER" id="PTHR40037:SF1">
    <property type="entry name" value="PHOSPHOESTERASE SAOUHSC_00951-RELATED"/>
    <property type="match status" value="1"/>
</dbReference>
<keyword evidence="1 2" id="KW-0378">Hydrolase</keyword>
<dbReference type="HAMAP" id="MF_01444">
    <property type="entry name" value="2H_phosphoesterase_YjcG"/>
    <property type="match status" value="1"/>
</dbReference>
<dbReference type="SUPFAM" id="SSF55144">
    <property type="entry name" value="LigT-like"/>
    <property type="match status" value="1"/>
</dbReference>
<feature type="active site" description="Proton acceptor" evidence="2">
    <location>
        <position position="115"/>
    </location>
</feature>
<dbReference type="Pfam" id="PF13563">
    <property type="entry name" value="2_5_RNA_ligase2"/>
    <property type="match status" value="1"/>
</dbReference>
<dbReference type="NCBIfam" id="NF010223">
    <property type="entry name" value="PRK13679.1"/>
    <property type="match status" value="1"/>
</dbReference>
<dbReference type="EMBL" id="FQVW01000025">
    <property type="protein sequence ID" value="SHG30395.1"/>
    <property type="molecule type" value="Genomic_DNA"/>
</dbReference>
<feature type="short sequence motif" description="HXTX 1" evidence="2">
    <location>
        <begin position="34"/>
        <end position="37"/>
    </location>
</feature>
<dbReference type="OrthoDB" id="1524661at2"/>
<feature type="short sequence motif" description="HXTX 2" evidence="2">
    <location>
        <begin position="115"/>
        <end position="118"/>
    </location>
</feature>
<protein>
    <recommendedName>
        <fullName evidence="2">Putative phosphoesterase SAMN05216225_102534</fullName>
        <ecNumber evidence="2">3.1.-.-</ecNumber>
    </recommendedName>
</protein>